<keyword evidence="3 5" id="KW-0418">Kinase</keyword>
<dbReference type="SUPFAM" id="SSF52540">
    <property type="entry name" value="P-loop containing nucleoside triphosphate hydrolases"/>
    <property type="match status" value="1"/>
</dbReference>
<reference evidence="5 6" key="1">
    <citation type="journal article" date="2019" name="Int. J. Syst. Evol. Microbiol.">
        <title>The Global Catalogue of Microorganisms (GCM) 10K type strain sequencing project: providing services to taxonomists for standard genome sequencing and annotation.</title>
        <authorList>
            <consortium name="The Broad Institute Genomics Platform"/>
            <consortium name="The Broad Institute Genome Sequencing Center for Infectious Disease"/>
            <person name="Wu L."/>
            <person name="Ma J."/>
        </authorList>
    </citation>
    <scope>NUCLEOTIDE SEQUENCE [LARGE SCALE GENOMIC DNA]</scope>
    <source>
        <strain evidence="5 6">JCM 12762</strain>
    </source>
</reference>
<keyword evidence="3" id="KW-0963">Cytoplasm</keyword>
<dbReference type="GO" id="GO:0016301">
    <property type="term" value="F:kinase activity"/>
    <property type="evidence" value="ECO:0007669"/>
    <property type="project" value="UniProtKB-KW"/>
</dbReference>
<dbReference type="PANTHER" id="PTHR10695">
    <property type="entry name" value="DEPHOSPHO-COA KINASE-RELATED"/>
    <property type="match status" value="1"/>
</dbReference>
<dbReference type="Pfam" id="PF01121">
    <property type="entry name" value="CoaE"/>
    <property type="match status" value="1"/>
</dbReference>
<keyword evidence="6" id="KW-1185">Reference proteome</keyword>
<evidence type="ECO:0000313" key="6">
    <source>
        <dbReference type="Proteomes" id="UP001500943"/>
    </source>
</evidence>
<dbReference type="RefSeq" id="WP_343925023.1">
    <property type="nucleotide sequence ID" value="NZ_BAAAKW010000030.1"/>
</dbReference>
<accession>A0ABN1VT75</accession>
<evidence type="ECO:0000313" key="5">
    <source>
        <dbReference type="EMBL" id="GAA1218473.1"/>
    </source>
</evidence>
<dbReference type="EC" id="2.7.1.24" evidence="3 4"/>
<comment type="catalytic activity">
    <reaction evidence="3">
        <text>3'-dephospho-CoA + ATP = ADP + CoA + H(+)</text>
        <dbReference type="Rhea" id="RHEA:18245"/>
        <dbReference type="ChEBI" id="CHEBI:15378"/>
        <dbReference type="ChEBI" id="CHEBI:30616"/>
        <dbReference type="ChEBI" id="CHEBI:57287"/>
        <dbReference type="ChEBI" id="CHEBI:57328"/>
        <dbReference type="ChEBI" id="CHEBI:456216"/>
        <dbReference type="EC" id="2.7.1.24"/>
    </reaction>
</comment>
<dbReference type="PROSITE" id="PS51219">
    <property type="entry name" value="DPCK"/>
    <property type="match status" value="1"/>
</dbReference>
<comment type="caution">
    <text evidence="5">The sequence shown here is derived from an EMBL/GenBank/DDBJ whole genome shotgun (WGS) entry which is preliminary data.</text>
</comment>
<evidence type="ECO:0000256" key="4">
    <source>
        <dbReference type="NCBIfam" id="TIGR00152"/>
    </source>
</evidence>
<comment type="function">
    <text evidence="3">Catalyzes the phosphorylation of the 3'-hydroxyl group of dephosphocoenzyme A to form coenzyme A.</text>
</comment>
<protein>
    <recommendedName>
        <fullName evidence="3 4">Dephospho-CoA kinase</fullName>
        <ecNumber evidence="3 4">2.7.1.24</ecNumber>
    </recommendedName>
    <alternativeName>
        <fullName evidence="3">Dephosphocoenzyme A kinase</fullName>
    </alternativeName>
</protein>
<dbReference type="Gene3D" id="3.40.50.300">
    <property type="entry name" value="P-loop containing nucleotide triphosphate hydrolases"/>
    <property type="match status" value="1"/>
</dbReference>
<gene>
    <name evidence="3 5" type="primary">coaE</name>
    <name evidence="5" type="ORF">GCM10009655_17400</name>
</gene>
<organism evidence="5 6">
    <name type="scientific">Rhodoglobus aureus</name>
    <dbReference type="NCBI Taxonomy" id="191497"/>
    <lineage>
        <taxon>Bacteria</taxon>
        <taxon>Bacillati</taxon>
        <taxon>Actinomycetota</taxon>
        <taxon>Actinomycetes</taxon>
        <taxon>Micrococcales</taxon>
        <taxon>Microbacteriaceae</taxon>
        <taxon>Rhodoglobus</taxon>
    </lineage>
</organism>
<dbReference type="EMBL" id="BAAAKW010000030">
    <property type="protein sequence ID" value="GAA1218473.1"/>
    <property type="molecule type" value="Genomic_DNA"/>
</dbReference>
<keyword evidence="2 3" id="KW-0067">ATP-binding</keyword>
<evidence type="ECO:0000256" key="1">
    <source>
        <dbReference type="ARBA" id="ARBA00022741"/>
    </source>
</evidence>
<keyword evidence="1 3" id="KW-0547">Nucleotide-binding</keyword>
<dbReference type="InterPro" id="IPR001977">
    <property type="entry name" value="Depp_CoAkinase"/>
</dbReference>
<sequence>MHLIALTGGIASGKSTVARRWQDQGAVVVDADALAREVVELGSPVLDQIAQRFGPEVISDDGSVNRSALGALVFGDTDAREALNGITHPAISRLAQSRFDDAACINAEAIIVYDIPLLVESAQSLARFDLVVTVEADPKVRVQRLIDHRAMTSSEAEGRVASQATSLQRREVADFVIEANDSLADTERRADEVWSLITSRLHKRL</sequence>
<dbReference type="Proteomes" id="UP001500943">
    <property type="component" value="Unassembled WGS sequence"/>
</dbReference>
<comment type="pathway">
    <text evidence="3">Cofactor biosynthesis; coenzyme A biosynthesis; CoA from (R)-pantothenate: step 5/5.</text>
</comment>
<keyword evidence="3" id="KW-0808">Transferase</keyword>
<comment type="subcellular location">
    <subcellularLocation>
        <location evidence="3">Cytoplasm</location>
    </subcellularLocation>
</comment>
<dbReference type="NCBIfam" id="TIGR00152">
    <property type="entry name" value="dephospho-CoA kinase"/>
    <property type="match status" value="1"/>
</dbReference>
<proteinExistence type="inferred from homology"/>
<name>A0ABN1VT75_9MICO</name>
<feature type="binding site" evidence="3">
    <location>
        <begin position="11"/>
        <end position="16"/>
    </location>
    <ligand>
        <name>ATP</name>
        <dbReference type="ChEBI" id="CHEBI:30616"/>
    </ligand>
</feature>
<evidence type="ECO:0000256" key="3">
    <source>
        <dbReference type="HAMAP-Rule" id="MF_00376"/>
    </source>
</evidence>
<keyword evidence="3" id="KW-0173">Coenzyme A biosynthesis</keyword>
<dbReference type="InterPro" id="IPR027417">
    <property type="entry name" value="P-loop_NTPase"/>
</dbReference>
<dbReference type="NCBIfam" id="NF002879">
    <property type="entry name" value="PRK03333.1"/>
    <property type="match status" value="1"/>
</dbReference>
<comment type="similarity">
    <text evidence="3">Belongs to the CoaE family.</text>
</comment>
<evidence type="ECO:0000256" key="2">
    <source>
        <dbReference type="ARBA" id="ARBA00022840"/>
    </source>
</evidence>
<dbReference type="PANTHER" id="PTHR10695:SF46">
    <property type="entry name" value="BIFUNCTIONAL COENZYME A SYNTHASE-RELATED"/>
    <property type="match status" value="1"/>
</dbReference>
<dbReference type="HAMAP" id="MF_00376">
    <property type="entry name" value="Dephospho_CoA_kinase"/>
    <property type="match status" value="1"/>
</dbReference>
<dbReference type="CDD" id="cd02022">
    <property type="entry name" value="DPCK"/>
    <property type="match status" value="1"/>
</dbReference>